<sequence length="228" mass="23983">SSPSAAAAYQTTRRKTNVGTVFAILIPCLILLVILGLCFMRWRRRRRSPEPPQPLGPSAIYRAQPVPSRWFTAEKYRRTFGGRSAGLDAPEAEQVQGTASTPQWFNRPEYRRASGRRTAALGETYEADTQRPTLNIATNTAAARAAPQGAFTPGTSTAFAPGAVYTHTSADSKSPVANPTSSESTAASAAVRTLQAQIHALMEANAVLANLASPPGGAAAAAGVCVVS</sequence>
<reference evidence="2" key="1">
    <citation type="submission" date="2023-03" db="EMBL/GenBank/DDBJ databases">
        <title>Massive genome expansion in bonnet fungi (Mycena s.s.) driven by repeated elements and novel gene families across ecological guilds.</title>
        <authorList>
            <consortium name="Lawrence Berkeley National Laboratory"/>
            <person name="Harder C.B."/>
            <person name="Miyauchi S."/>
            <person name="Viragh M."/>
            <person name="Kuo A."/>
            <person name="Thoen E."/>
            <person name="Andreopoulos B."/>
            <person name="Lu D."/>
            <person name="Skrede I."/>
            <person name="Drula E."/>
            <person name="Henrissat B."/>
            <person name="Morin E."/>
            <person name="Kohler A."/>
            <person name="Barry K."/>
            <person name="LaButti K."/>
            <person name="Morin E."/>
            <person name="Salamov A."/>
            <person name="Lipzen A."/>
            <person name="Mereny Z."/>
            <person name="Hegedus B."/>
            <person name="Baldrian P."/>
            <person name="Stursova M."/>
            <person name="Weitz H."/>
            <person name="Taylor A."/>
            <person name="Grigoriev I.V."/>
            <person name="Nagy L.G."/>
            <person name="Martin F."/>
            <person name="Kauserud H."/>
        </authorList>
    </citation>
    <scope>NUCLEOTIDE SEQUENCE</scope>
    <source>
        <strain evidence="2">CBHHK067</strain>
    </source>
</reference>
<name>A0AAD7D753_MYCRO</name>
<feature type="transmembrane region" description="Helical" evidence="1">
    <location>
        <begin position="20"/>
        <end position="40"/>
    </location>
</feature>
<keyword evidence="3" id="KW-1185">Reference proteome</keyword>
<keyword evidence="1" id="KW-1133">Transmembrane helix</keyword>
<evidence type="ECO:0000313" key="2">
    <source>
        <dbReference type="EMBL" id="KAJ7682969.1"/>
    </source>
</evidence>
<keyword evidence="1" id="KW-0812">Transmembrane</keyword>
<dbReference type="Proteomes" id="UP001221757">
    <property type="component" value="Unassembled WGS sequence"/>
</dbReference>
<protein>
    <submittedName>
        <fullName evidence="2">Uncharacterized protein</fullName>
    </submittedName>
</protein>
<gene>
    <name evidence="2" type="ORF">B0H17DRAFT_1074790</name>
</gene>
<feature type="non-terminal residue" evidence="2">
    <location>
        <position position="228"/>
    </location>
</feature>
<keyword evidence="1" id="KW-0472">Membrane</keyword>
<evidence type="ECO:0000256" key="1">
    <source>
        <dbReference type="SAM" id="Phobius"/>
    </source>
</evidence>
<proteinExistence type="predicted"/>
<comment type="caution">
    <text evidence="2">The sequence shown here is derived from an EMBL/GenBank/DDBJ whole genome shotgun (WGS) entry which is preliminary data.</text>
</comment>
<accession>A0AAD7D753</accession>
<organism evidence="2 3">
    <name type="scientific">Mycena rosella</name>
    <name type="common">Pink bonnet</name>
    <name type="synonym">Agaricus rosellus</name>
    <dbReference type="NCBI Taxonomy" id="1033263"/>
    <lineage>
        <taxon>Eukaryota</taxon>
        <taxon>Fungi</taxon>
        <taxon>Dikarya</taxon>
        <taxon>Basidiomycota</taxon>
        <taxon>Agaricomycotina</taxon>
        <taxon>Agaricomycetes</taxon>
        <taxon>Agaricomycetidae</taxon>
        <taxon>Agaricales</taxon>
        <taxon>Marasmiineae</taxon>
        <taxon>Mycenaceae</taxon>
        <taxon>Mycena</taxon>
    </lineage>
</organism>
<dbReference type="AlphaFoldDB" id="A0AAD7D753"/>
<evidence type="ECO:0000313" key="3">
    <source>
        <dbReference type="Proteomes" id="UP001221757"/>
    </source>
</evidence>
<dbReference type="EMBL" id="JARKIE010000112">
    <property type="protein sequence ID" value="KAJ7682969.1"/>
    <property type="molecule type" value="Genomic_DNA"/>
</dbReference>